<keyword evidence="1" id="KW-0808">Transferase</keyword>
<keyword evidence="3" id="KW-0067">ATP-binding</keyword>
<keyword evidence="1" id="KW-0723">Serine/threonine-protein kinase</keyword>
<dbReference type="SUPFAM" id="SSF55874">
    <property type="entry name" value="ATPase domain of HSP90 chaperone/DNA topoisomerase II/histidine kinase"/>
    <property type="match status" value="1"/>
</dbReference>
<dbReference type="PANTHER" id="PTHR35526">
    <property type="entry name" value="ANTI-SIGMA-F FACTOR RSBW-RELATED"/>
    <property type="match status" value="1"/>
</dbReference>
<keyword evidence="1" id="KW-0418">Kinase</keyword>
<dbReference type="PANTHER" id="PTHR35526:SF3">
    <property type="entry name" value="ANTI-SIGMA-F FACTOR RSBW"/>
    <property type="match status" value="1"/>
</dbReference>
<keyword evidence="4" id="KW-1185">Reference proteome</keyword>
<dbReference type="InterPro" id="IPR036890">
    <property type="entry name" value="HATPase_C_sf"/>
</dbReference>
<gene>
    <name evidence="3" type="ORF">HBE96_19275</name>
</gene>
<organism evidence="3 4">
    <name type="scientific">Clostridium muellerianum</name>
    <dbReference type="NCBI Taxonomy" id="2716538"/>
    <lineage>
        <taxon>Bacteria</taxon>
        <taxon>Bacillati</taxon>
        <taxon>Bacillota</taxon>
        <taxon>Clostridia</taxon>
        <taxon>Eubacteriales</taxon>
        <taxon>Clostridiaceae</taxon>
        <taxon>Clostridium</taxon>
    </lineage>
</organism>
<dbReference type="CDD" id="cd16936">
    <property type="entry name" value="HATPase_RsbW-like"/>
    <property type="match status" value="1"/>
</dbReference>
<dbReference type="Gene3D" id="3.30.565.10">
    <property type="entry name" value="Histidine kinase-like ATPase, C-terminal domain"/>
    <property type="match status" value="1"/>
</dbReference>
<dbReference type="GO" id="GO:0005524">
    <property type="term" value="F:ATP binding"/>
    <property type="evidence" value="ECO:0007669"/>
    <property type="project" value="UniProtKB-KW"/>
</dbReference>
<dbReference type="Pfam" id="PF13581">
    <property type="entry name" value="HATPase_c_2"/>
    <property type="match status" value="1"/>
</dbReference>
<dbReference type="GO" id="GO:0004674">
    <property type="term" value="F:protein serine/threonine kinase activity"/>
    <property type="evidence" value="ECO:0007669"/>
    <property type="project" value="UniProtKB-KW"/>
</dbReference>
<dbReference type="InterPro" id="IPR050267">
    <property type="entry name" value="Anti-sigma-factor_SerPK"/>
</dbReference>
<keyword evidence="3" id="KW-0547">Nucleotide-binding</keyword>
<proteinExistence type="predicted"/>
<sequence length="127" mass="14588">MKNNEFILYGLSEYKQIIDKVISDLNASQYDFDIKLILTEALTNAFKHGNNMKADKPIYLRYAYDNSNVKFEIQDCGNGLKNVIINENLDEEDILNDQGRGLFLIKNLSDNIELKPNTLIIEKSLVI</sequence>
<protein>
    <submittedName>
        <fullName evidence="3">ATP-binding protein</fullName>
    </submittedName>
</protein>
<evidence type="ECO:0000313" key="4">
    <source>
        <dbReference type="Proteomes" id="UP000537131"/>
    </source>
</evidence>
<evidence type="ECO:0000313" key="3">
    <source>
        <dbReference type="EMBL" id="NMM64754.1"/>
    </source>
</evidence>
<reference evidence="3 4" key="2">
    <citation type="submission" date="2020-06" db="EMBL/GenBank/DDBJ databases">
        <title>Complete Genome Sequence of Clostridium muelleri sp. nov. P21T, an Acid-Alcohol Producing Acetogen Isolated from Old Hay.</title>
        <authorList>
            <person name="Duncan K.E."/>
            <person name="Tanner R.S."/>
        </authorList>
    </citation>
    <scope>NUCLEOTIDE SEQUENCE [LARGE SCALE GENOMIC DNA]</scope>
    <source>
        <strain evidence="3 4">P21</strain>
    </source>
</reference>
<reference evidence="3 4" key="1">
    <citation type="submission" date="2020-04" db="EMBL/GenBank/DDBJ databases">
        <authorList>
            <person name="Doyle D.A."/>
        </authorList>
    </citation>
    <scope>NUCLEOTIDE SEQUENCE [LARGE SCALE GENOMIC DNA]</scope>
    <source>
        <strain evidence="3 4">P21</strain>
    </source>
</reference>
<name>A0A7Y0HP85_9CLOT</name>
<dbReference type="RefSeq" id="WP_169299334.1">
    <property type="nucleotide sequence ID" value="NZ_JABBNI010000047.1"/>
</dbReference>
<feature type="domain" description="Histidine kinase/HSP90-like ATPase" evidence="2">
    <location>
        <begin position="26"/>
        <end position="116"/>
    </location>
</feature>
<dbReference type="Proteomes" id="UP000537131">
    <property type="component" value="Unassembled WGS sequence"/>
</dbReference>
<dbReference type="InterPro" id="IPR003594">
    <property type="entry name" value="HATPase_dom"/>
</dbReference>
<accession>A0A7Y0HP85</accession>
<comment type="caution">
    <text evidence="3">The sequence shown here is derived from an EMBL/GenBank/DDBJ whole genome shotgun (WGS) entry which is preliminary data.</text>
</comment>
<dbReference type="EMBL" id="JABBNI010000047">
    <property type="protein sequence ID" value="NMM64754.1"/>
    <property type="molecule type" value="Genomic_DNA"/>
</dbReference>
<evidence type="ECO:0000256" key="1">
    <source>
        <dbReference type="ARBA" id="ARBA00022527"/>
    </source>
</evidence>
<evidence type="ECO:0000259" key="2">
    <source>
        <dbReference type="Pfam" id="PF13581"/>
    </source>
</evidence>
<dbReference type="AlphaFoldDB" id="A0A7Y0HP85"/>